<evidence type="ECO:0000256" key="10">
    <source>
        <dbReference type="ARBA" id="ARBA00023251"/>
    </source>
</evidence>
<dbReference type="GO" id="GO:0005886">
    <property type="term" value="C:plasma membrane"/>
    <property type="evidence" value="ECO:0007669"/>
    <property type="project" value="UniProtKB-SubCell"/>
</dbReference>
<feature type="transmembrane region" description="Helical" evidence="13">
    <location>
        <begin position="528"/>
        <end position="553"/>
    </location>
</feature>
<dbReference type="Proteomes" id="UP000346198">
    <property type="component" value="Unassembled WGS sequence"/>
</dbReference>
<dbReference type="SUPFAM" id="SSF52540">
    <property type="entry name" value="P-loop containing nucleoside triphosphate hydrolases"/>
    <property type="match status" value="1"/>
</dbReference>
<dbReference type="Pfam" id="PF02687">
    <property type="entry name" value="FtsX"/>
    <property type="match status" value="1"/>
</dbReference>
<dbReference type="InterPro" id="IPR003838">
    <property type="entry name" value="ABC3_permease_C"/>
</dbReference>
<accession>A0A6C2UJ23</accession>
<dbReference type="PROSITE" id="PS50893">
    <property type="entry name" value="ABC_TRANSPORTER_2"/>
    <property type="match status" value="1"/>
</dbReference>
<dbReference type="PANTHER" id="PTHR30572">
    <property type="entry name" value="MEMBRANE COMPONENT OF TRANSPORTER-RELATED"/>
    <property type="match status" value="1"/>
</dbReference>
<name>A0A6C2UJ23_9BACT</name>
<dbReference type="GO" id="GO:0098796">
    <property type="term" value="C:membrane protein complex"/>
    <property type="evidence" value="ECO:0007669"/>
    <property type="project" value="UniProtKB-ARBA"/>
</dbReference>
<feature type="domain" description="ABC transporter" evidence="14">
    <location>
        <begin position="2"/>
        <end position="238"/>
    </location>
</feature>
<dbReference type="SMART" id="SM00382">
    <property type="entry name" value="AAA"/>
    <property type="match status" value="1"/>
</dbReference>
<dbReference type="InterPro" id="IPR025857">
    <property type="entry name" value="MacB_PCD"/>
</dbReference>
<dbReference type="GO" id="GO:0022857">
    <property type="term" value="F:transmembrane transporter activity"/>
    <property type="evidence" value="ECO:0007669"/>
    <property type="project" value="TreeGrafter"/>
</dbReference>
<evidence type="ECO:0000313" key="16">
    <source>
        <dbReference type="Proteomes" id="UP000346198"/>
    </source>
</evidence>
<evidence type="ECO:0000256" key="6">
    <source>
        <dbReference type="ARBA" id="ARBA00022741"/>
    </source>
</evidence>
<dbReference type="Gene3D" id="3.40.50.300">
    <property type="entry name" value="P-loop containing nucleotide triphosphate hydrolases"/>
    <property type="match status" value="1"/>
</dbReference>
<dbReference type="FunFam" id="3.40.50.300:FF:000032">
    <property type="entry name" value="Export ABC transporter ATP-binding protein"/>
    <property type="match status" value="1"/>
</dbReference>
<dbReference type="EMBL" id="CAAHFH010000001">
    <property type="protein sequence ID" value="VGO19959.1"/>
    <property type="molecule type" value="Genomic_DNA"/>
</dbReference>
<evidence type="ECO:0000256" key="4">
    <source>
        <dbReference type="ARBA" id="ARBA00022519"/>
    </source>
</evidence>
<evidence type="ECO:0000256" key="9">
    <source>
        <dbReference type="ARBA" id="ARBA00023136"/>
    </source>
</evidence>
<keyword evidence="8 13" id="KW-1133">Transmembrane helix</keyword>
<gene>
    <name evidence="15" type="primary">macB_1</name>
    <name evidence="15" type="ORF">SCARR_02019</name>
</gene>
<dbReference type="InterPro" id="IPR003593">
    <property type="entry name" value="AAA+_ATPase"/>
</dbReference>
<feature type="transmembrane region" description="Helical" evidence="13">
    <location>
        <begin position="616"/>
        <end position="635"/>
    </location>
</feature>
<sequence length="652" mass="70806">MIKIENLRKTYQMGEVEVHALDGVSLTVEQGEYVAIIGASGSGKSTLMHILGLLDVPDSGTFEIDGTDVTKFSDTALAAFRNRVMGFVFQQFNLLKRTSALENVGLPLIYARNGNKNEAASKMLELVGLGERMSHHTNELSGGQQQRVAIARALVNNPSIIFADEPTGNLDSKSAKEIMEVVSELHARGLTIILVTHDSNVASHAQRIIELKDGKILNDFKNPDSPEIPRVGKVDKAEPAHTGFGLHSLTEGLVLVKQSVRSLLANKVRTALSALGIMIGVAAVIATVAVGNGAKAAVEESMSRLGSNLLMLMPQRRSRGGVRQAQGSSSRISQADVKALGDEVNHVLRISSTVDGNAQLKAGNLNWSCRVQGVDPDYELMRSYEPQLGRFFTAEEDNNRARVAVIGVTPARELFQGLNPVGQQIKINRQTFTVIGVLPEKGSSGFRDYDDTAFIPVTTAMRRLFGKDYVDRVEIQIDDAKNMERAQTDIMTLMADRHRTGTSENPFEIRNLAEIQDAVSETSNIMSLLLSSIASIALVVGGIGIMNIMLVSVTERTREIGLRKALGARRNDIMLQFLIEALIISFFGGCLGIGLGSGVGYLAERFADMPVAFTQHSIYMAFGFSALIGIVFGIWPARKAALLNPIEALRYE</sequence>
<evidence type="ECO:0000256" key="12">
    <source>
        <dbReference type="ARBA" id="ARBA00038388"/>
    </source>
</evidence>
<dbReference type="GO" id="GO:0016887">
    <property type="term" value="F:ATP hydrolysis activity"/>
    <property type="evidence" value="ECO:0007669"/>
    <property type="project" value="InterPro"/>
</dbReference>
<keyword evidence="4" id="KW-0997">Cell inner membrane</keyword>
<feature type="transmembrane region" description="Helical" evidence="13">
    <location>
        <begin position="271"/>
        <end position="294"/>
    </location>
</feature>
<dbReference type="GO" id="GO:0005524">
    <property type="term" value="F:ATP binding"/>
    <property type="evidence" value="ECO:0007669"/>
    <property type="project" value="UniProtKB-KW"/>
</dbReference>
<protein>
    <submittedName>
        <fullName evidence="15">Macrolide export ATP-binding/permease protein MacB</fullName>
    </submittedName>
</protein>
<evidence type="ECO:0000256" key="5">
    <source>
        <dbReference type="ARBA" id="ARBA00022692"/>
    </source>
</evidence>
<comment type="subcellular location">
    <subcellularLocation>
        <location evidence="1">Cell inner membrane</location>
        <topology evidence="1">Multi-pass membrane protein</topology>
    </subcellularLocation>
</comment>
<keyword evidence="2" id="KW-0813">Transport</keyword>
<proteinExistence type="inferred from homology"/>
<dbReference type="CDD" id="cd03255">
    <property type="entry name" value="ABC_MJ0796_LolCDE_FtsE"/>
    <property type="match status" value="1"/>
</dbReference>
<dbReference type="InterPro" id="IPR027417">
    <property type="entry name" value="P-loop_NTPase"/>
</dbReference>
<dbReference type="PANTHER" id="PTHR30572:SF4">
    <property type="entry name" value="ABC TRANSPORTER PERMEASE YTRF"/>
    <property type="match status" value="1"/>
</dbReference>
<dbReference type="InterPro" id="IPR003439">
    <property type="entry name" value="ABC_transporter-like_ATP-bd"/>
</dbReference>
<dbReference type="Pfam" id="PF12704">
    <property type="entry name" value="MacB_PCD"/>
    <property type="match status" value="1"/>
</dbReference>
<comment type="similarity">
    <text evidence="12">Belongs to the ABC transporter superfamily. Macrolide exporter (TC 3.A.1.122) family.</text>
</comment>
<evidence type="ECO:0000256" key="3">
    <source>
        <dbReference type="ARBA" id="ARBA00022475"/>
    </source>
</evidence>
<organism evidence="15 16">
    <name type="scientific">Pontiella sulfatireligans</name>
    <dbReference type="NCBI Taxonomy" id="2750658"/>
    <lineage>
        <taxon>Bacteria</taxon>
        <taxon>Pseudomonadati</taxon>
        <taxon>Kiritimatiellota</taxon>
        <taxon>Kiritimatiellia</taxon>
        <taxon>Kiritimatiellales</taxon>
        <taxon>Pontiellaceae</taxon>
        <taxon>Pontiella</taxon>
    </lineage>
</organism>
<keyword evidence="6" id="KW-0547">Nucleotide-binding</keyword>
<keyword evidence="9 13" id="KW-0472">Membrane</keyword>
<evidence type="ECO:0000256" key="13">
    <source>
        <dbReference type="SAM" id="Phobius"/>
    </source>
</evidence>
<evidence type="ECO:0000256" key="2">
    <source>
        <dbReference type="ARBA" id="ARBA00022448"/>
    </source>
</evidence>
<keyword evidence="7 15" id="KW-0067">ATP-binding</keyword>
<evidence type="ECO:0000259" key="14">
    <source>
        <dbReference type="PROSITE" id="PS50893"/>
    </source>
</evidence>
<feature type="transmembrane region" description="Helical" evidence="13">
    <location>
        <begin position="573"/>
        <end position="596"/>
    </location>
</feature>
<keyword evidence="5 13" id="KW-0812">Transmembrane</keyword>
<dbReference type="Pfam" id="PF00005">
    <property type="entry name" value="ABC_tran"/>
    <property type="match status" value="1"/>
</dbReference>
<dbReference type="InterPro" id="IPR050250">
    <property type="entry name" value="Macrolide_Exporter_MacB"/>
</dbReference>
<dbReference type="InterPro" id="IPR017911">
    <property type="entry name" value="MacB-like_ATP-bd"/>
</dbReference>
<dbReference type="InterPro" id="IPR017871">
    <property type="entry name" value="ABC_transporter-like_CS"/>
</dbReference>
<keyword evidence="16" id="KW-1185">Reference proteome</keyword>
<dbReference type="GO" id="GO:0046677">
    <property type="term" value="P:response to antibiotic"/>
    <property type="evidence" value="ECO:0007669"/>
    <property type="project" value="UniProtKB-KW"/>
</dbReference>
<evidence type="ECO:0000256" key="1">
    <source>
        <dbReference type="ARBA" id="ARBA00004429"/>
    </source>
</evidence>
<dbReference type="RefSeq" id="WP_136061417.1">
    <property type="nucleotide sequence ID" value="NZ_CAAHFH010000001.1"/>
</dbReference>
<reference evidence="15 16" key="1">
    <citation type="submission" date="2019-04" db="EMBL/GenBank/DDBJ databases">
        <authorList>
            <person name="Van Vliet M D."/>
        </authorList>
    </citation>
    <scope>NUCLEOTIDE SEQUENCE [LARGE SCALE GENOMIC DNA]</scope>
    <source>
        <strain evidence="15 16">F21</strain>
    </source>
</reference>
<dbReference type="PROSITE" id="PS00211">
    <property type="entry name" value="ABC_TRANSPORTER_1"/>
    <property type="match status" value="1"/>
</dbReference>
<comment type="similarity">
    <text evidence="11">Belongs to the ABC-4 integral membrane protein family.</text>
</comment>
<evidence type="ECO:0000256" key="8">
    <source>
        <dbReference type="ARBA" id="ARBA00022989"/>
    </source>
</evidence>
<evidence type="ECO:0000313" key="15">
    <source>
        <dbReference type="EMBL" id="VGO19959.1"/>
    </source>
</evidence>
<dbReference type="AlphaFoldDB" id="A0A6C2UJ23"/>
<keyword evidence="3" id="KW-1003">Cell membrane</keyword>
<evidence type="ECO:0000256" key="7">
    <source>
        <dbReference type="ARBA" id="ARBA00022840"/>
    </source>
</evidence>
<keyword evidence="10" id="KW-0046">Antibiotic resistance</keyword>
<evidence type="ECO:0000256" key="11">
    <source>
        <dbReference type="ARBA" id="ARBA00038076"/>
    </source>
</evidence>